<evidence type="ECO:0000259" key="6">
    <source>
        <dbReference type="PROSITE" id="PS51011"/>
    </source>
</evidence>
<dbReference type="PANTHER" id="PTHR15999">
    <property type="entry name" value="ZINC FINGER CW-TYPE PWWP DOMAIN PROTEIN 1"/>
    <property type="match status" value="1"/>
</dbReference>
<dbReference type="AlphaFoldDB" id="A0A8W8M8R7"/>
<proteinExistence type="predicted"/>
<feature type="domain" description="PWWP" evidence="5">
    <location>
        <begin position="104"/>
        <end position="168"/>
    </location>
</feature>
<evidence type="ECO:0000259" key="7">
    <source>
        <dbReference type="PROSITE" id="PS51050"/>
    </source>
</evidence>
<dbReference type="CDD" id="cd20146">
    <property type="entry name" value="PWWP_ZCWPW2"/>
    <property type="match status" value="1"/>
</dbReference>
<accession>A0A8W8M8R7</accession>
<dbReference type="InterPro" id="IPR001606">
    <property type="entry name" value="ARID_dom"/>
</dbReference>
<keyword evidence="2" id="KW-0863">Zinc-finger</keyword>
<evidence type="ECO:0000259" key="5">
    <source>
        <dbReference type="PROSITE" id="PS50812"/>
    </source>
</evidence>
<feature type="domain" description="CW-type" evidence="7">
    <location>
        <begin position="30"/>
        <end position="84"/>
    </location>
</feature>
<feature type="domain" description="ARID" evidence="6">
    <location>
        <begin position="399"/>
        <end position="491"/>
    </location>
</feature>
<dbReference type="Pfam" id="PF00855">
    <property type="entry name" value="PWWP"/>
    <property type="match status" value="1"/>
</dbReference>
<organism evidence="8 9">
    <name type="scientific">Magallana gigas</name>
    <name type="common">Pacific oyster</name>
    <name type="synonym">Crassostrea gigas</name>
    <dbReference type="NCBI Taxonomy" id="29159"/>
    <lineage>
        <taxon>Eukaryota</taxon>
        <taxon>Metazoa</taxon>
        <taxon>Spiralia</taxon>
        <taxon>Lophotrochozoa</taxon>
        <taxon>Mollusca</taxon>
        <taxon>Bivalvia</taxon>
        <taxon>Autobranchia</taxon>
        <taxon>Pteriomorphia</taxon>
        <taxon>Ostreida</taxon>
        <taxon>Ostreoidea</taxon>
        <taxon>Ostreidae</taxon>
        <taxon>Magallana</taxon>
    </lineage>
</organism>
<dbReference type="SMART" id="SM01014">
    <property type="entry name" value="ARID"/>
    <property type="match status" value="1"/>
</dbReference>
<keyword evidence="1" id="KW-0479">Metal-binding</keyword>
<dbReference type="InterPro" id="IPR011124">
    <property type="entry name" value="Znf_CW"/>
</dbReference>
<feature type="compositionally biased region" description="Basic and acidic residues" evidence="4">
    <location>
        <begin position="285"/>
        <end position="301"/>
    </location>
</feature>
<dbReference type="Proteomes" id="UP000005408">
    <property type="component" value="Unassembled WGS sequence"/>
</dbReference>
<name>A0A8W8M8R7_MAGGI</name>
<dbReference type="CDD" id="cd16100">
    <property type="entry name" value="ARID"/>
    <property type="match status" value="1"/>
</dbReference>
<dbReference type="OrthoDB" id="757982at2759"/>
<dbReference type="InterPro" id="IPR036431">
    <property type="entry name" value="ARID_dom_sf"/>
</dbReference>
<dbReference type="Gene3D" id="2.30.30.140">
    <property type="match status" value="1"/>
</dbReference>
<dbReference type="InterPro" id="IPR000313">
    <property type="entry name" value="PWWP_dom"/>
</dbReference>
<reference evidence="8" key="1">
    <citation type="submission" date="2022-08" db="UniProtKB">
        <authorList>
            <consortium name="EnsemblMetazoa"/>
        </authorList>
    </citation>
    <scope>IDENTIFICATION</scope>
    <source>
        <strain evidence="8">05x7-T-G4-1.051#20</strain>
    </source>
</reference>
<dbReference type="SMART" id="SM00501">
    <property type="entry name" value="BRIGHT"/>
    <property type="match status" value="1"/>
</dbReference>
<dbReference type="SUPFAM" id="SSF46774">
    <property type="entry name" value="ARID-like"/>
    <property type="match status" value="1"/>
</dbReference>
<sequence>MNSQDSLFSSSYSVKTEAFSSPSLTEQKQKVENFTWIQCDNVNCQKWRKILANEGDHYDDVDWFCYMNSDPEYNSCDAVEEDYTAYDRLARKLGFKYVMSCLPVGSLVWAQSTGYCRWPALVTVDPQYHYHYEVDRDGDPYRYHVEYLGKNHCHAWIPAMRVTLYGHKEDTCQDEQKNKPVKSTSRKWKKKKKLSLQMKSQRLEVYKKYTVTEAIREADLLIPLTVEERLEAACQFRESNFRQPANLETKEENGRSSSMTRESQCKCKKIQGAKRGRKRSSQPTADRKNDRDMKNSIERSVKSKTTFLMKREGKRRSEENHESRTKYSTKRSNLSMEERVPNSSSANQSMYEDTALTMTCSDTDEKNIDIFRFEDLEMNNSLLNRSQEERFAINVQQYKRNEQAFDHDLHRFMLRNGLQVQTKTTWHHTKVGLFQLFMAVFERGGYQKVCETMQWSSVYREITDSAAQGQCGHRAKVFYHKNVYPYELYIQGKNYQEIIKCLKVRGKKSGSLVRADPDLFSKKVKTDSISEEHSSRDCPHTMLPEEKSVDLDRMLQELHQNSDKIFQLQDEIEGEQKRLGISIKFHEDSTPRDLSDGIVEANTPSEFIQASLPDKGCQFVPSVHFTSSESSQSCGLLHELRALENEFEYLDEEINMLIEENNCL</sequence>
<feature type="compositionally biased region" description="Basic residues" evidence="4">
    <location>
        <begin position="266"/>
        <end position="280"/>
    </location>
</feature>
<evidence type="ECO:0000313" key="8">
    <source>
        <dbReference type="EnsemblMetazoa" id="G31587.1:cds"/>
    </source>
</evidence>
<evidence type="ECO:0000256" key="4">
    <source>
        <dbReference type="SAM" id="MobiDB-lite"/>
    </source>
</evidence>
<dbReference type="EnsemblMetazoa" id="G31587.1">
    <property type="protein sequence ID" value="G31587.1:cds"/>
    <property type="gene ID" value="G31587"/>
</dbReference>
<evidence type="ECO:0000256" key="2">
    <source>
        <dbReference type="ARBA" id="ARBA00022771"/>
    </source>
</evidence>
<dbReference type="PROSITE" id="PS50812">
    <property type="entry name" value="PWWP"/>
    <property type="match status" value="1"/>
</dbReference>
<evidence type="ECO:0000256" key="3">
    <source>
        <dbReference type="ARBA" id="ARBA00022833"/>
    </source>
</evidence>
<keyword evidence="3" id="KW-0862">Zinc</keyword>
<keyword evidence="9" id="KW-1185">Reference proteome</keyword>
<feature type="compositionally biased region" description="Basic and acidic residues" evidence="4">
    <location>
        <begin position="309"/>
        <end position="325"/>
    </location>
</feature>
<dbReference type="InterPro" id="IPR042778">
    <property type="entry name" value="ZCWPW1/ZCWPW2"/>
</dbReference>
<dbReference type="PROSITE" id="PS51011">
    <property type="entry name" value="ARID"/>
    <property type="match status" value="1"/>
</dbReference>
<dbReference type="GO" id="GO:0003677">
    <property type="term" value="F:DNA binding"/>
    <property type="evidence" value="ECO:0007669"/>
    <property type="project" value="InterPro"/>
</dbReference>
<dbReference type="GO" id="GO:0008270">
    <property type="term" value="F:zinc ion binding"/>
    <property type="evidence" value="ECO:0007669"/>
    <property type="project" value="UniProtKB-KW"/>
</dbReference>
<evidence type="ECO:0000256" key="1">
    <source>
        <dbReference type="ARBA" id="ARBA00022723"/>
    </source>
</evidence>
<dbReference type="GO" id="GO:0005634">
    <property type="term" value="C:nucleus"/>
    <property type="evidence" value="ECO:0007669"/>
    <property type="project" value="TreeGrafter"/>
</dbReference>
<evidence type="ECO:0000313" key="9">
    <source>
        <dbReference type="Proteomes" id="UP000005408"/>
    </source>
</evidence>
<feature type="region of interest" description="Disordered" evidence="4">
    <location>
        <begin position="245"/>
        <end position="346"/>
    </location>
</feature>
<protein>
    <recommendedName>
        <fullName evidence="10">Zinc finger CW-type PWWP domain protein 2</fullName>
    </recommendedName>
</protein>
<dbReference type="OMA" id="YCRWPAL"/>
<dbReference type="PANTHER" id="PTHR15999:SF6">
    <property type="entry name" value="ZINC FINGER CW-TYPE PWWP DOMAIN PROTEIN 2"/>
    <property type="match status" value="1"/>
</dbReference>
<dbReference type="Pfam" id="PF01388">
    <property type="entry name" value="ARID"/>
    <property type="match status" value="1"/>
</dbReference>
<feature type="region of interest" description="Disordered" evidence="4">
    <location>
        <begin position="173"/>
        <end position="192"/>
    </location>
</feature>
<feature type="compositionally biased region" description="Polar residues" evidence="4">
    <location>
        <begin position="330"/>
        <end position="346"/>
    </location>
</feature>
<dbReference type="PROSITE" id="PS51050">
    <property type="entry name" value="ZF_CW"/>
    <property type="match status" value="1"/>
</dbReference>
<dbReference type="Gene3D" id="1.10.150.60">
    <property type="entry name" value="ARID DNA-binding domain"/>
    <property type="match status" value="1"/>
</dbReference>
<dbReference type="SUPFAM" id="SSF63748">
    <property type="entry name" value="Tudor/PWWP/MBT"/>
    <property type="match status" value="1"/>
</dbReference>
<dbReference type="Gene3D" id="3.30.40.100">
    <property type="match status" value="1"/>
</dbReference>
<evidence type="ECO:0008006" key="10">
    <source>
        <dbReference type="Google" id="ProtNLM"/>
    </source>
</evidence>
<dbReference type="Pfam" id="PF07496">
    <property type="entry name" value="zf-CW"/>
    <property type="match status" value="1"/>
</dbReference>